<evidence type="ECO:0000256" key="15">
    <source>
        <dbReference type="SAM" id="MobiDB-lite"/>
    </source>
</evidence>
<dbReference type="Pfam" id="PF02931">
    <property type="entry name" value="Neur_chan_LBD"/>
    <property type="match status" value="1"/>
</dbReference>
<feature type="transmembrane region" description="Helical" evidence="14">
    <location>
        <begin position="218"/>
        <end position="243"/>
    </location>
</feature>
<accession>A0ABM0GVG9</accession>
<dbReference type="InterPro" id="IPR006201">
    <property type="entry name" value="Neur_channel"/>
</dbReference>
<dbReference type="SUPFAM" id="SSF90112">
    <property type="entry name" value="Neurotransmitter-gated ion-channel transmembrane pore"/>
    <property type="match status" value="1"/>
</dbReference>
<feature type="transmembrane region" description="Helical" evidence="14">
    <location>
        <begin position="282"/>
        <end position="304"/>
    </location>
</feature>
<dbReference type="PANTHER" id="PTHR18945">
    <property type="entry name" value="NEUROTRANSMITTER GATED ION CHANNEL"/>
    <property type="match status" value="1"/>
</dbReference>
<keyword evidence="1 14" id="KW-0813">Transport</keyword>
<dbReference type="InterPro" id="IPR018000">
    <property type="entry name" value="Neurotransmitter_ion_chnl_CS"/>
</dbReference>
<evidence type="ECO:0000256" key="12">
    <source>
        <dbReference type="ARBA" id="ARBA00023303"/>
    </source>
</evidence>
<dbReference type="NCBIfam" id="TIGR00860">
    <property type="entry name" value="LIC"/>
    <property type="match status" value="1"/>
</dbReference>
<dbReference type="PRINTS" id="PR00254">
    <property type="entry name" value="NICOTINICR"/>
</dbReference>
<dbReference type="Proteomes" id="UP000694865">
    <property type="component" value="Unplaced"/>
</dbReference>
<gene>
    <name evidence="19" type="primary">LOC100368592</name>
</gene>
<dbReference type="CDD" id="cd19051">
    <property type="entry name" value="LGIC_TM_cation"/>
    <property type="match status" value="1"/>
</dbReference>
<keyword evidence="6 14" id="KW-0406">Ion transport</keyword>
<keyword evidence="3 14" id="KW-0812">Transmembrane</keyword>
<evidence type="ECO:0000256" key="5">
    <source>
        <dbReference type="ARBA" id="ARBA00023018"/>
    </source>
</evidence>
<evidence type="ECO:0000256" key="10">
    <source>
        <dbReference type="ARBA" id="ARBA00023180"/>
    </source>
</evidence>
<evidence type="ECO:0000256" key="8">
    <source>
        <dbReference type="ARBA" id="ARBA00023157"/>
    </source>
</evidence>
<dbReference type="Gene3D" id="1.20.58.390">
    <property type="entry name" value="Neurotransmitter-gated ion-channel transmembrane domain"/>
    <property type="match status" value="2"/>
</dbReference>
<evidence type="ECO:0000259" key="16">
    <source>
        <dbReference type="Pfam" id="PF02931"/>
    </source>
</evidence>
<feature type="region of interest" description="Disordered" evidence="15">
    <location>
        <begin position="403"/>
        <end position="431"/>
    </location>
</feature>
<proteinExistence type="inferred from homology"/>
<protein>
    <submittedName>
        <fullName evidence="19">Neuronal acetylcholine receptor subunit alpha-2-like</fullName>
    </submittedName>
</protein>
<evidence type="ECO:0000256" key="4">
    <source>
        <dbReference type="ARBA" id="ARBA00022989"/>
    </source>
</evidence>
<feature type="transmembrane region" description="Helical" evidence="14">
    <location>
        <begin position="249"/>
        <end position="270"/>
    </location>
</feature>
<organism evidence="18 19">
    <name type="scientific">Saccoglossus kowalevskii</name>
    <name type="common">Acorn worm</name>
    <dbReference type="NCBI Taxonomy" id="10224"/>
    <lineage>
        <taxon>Eukaryota</taxon>
        <taxon>Metazoa</taxon>
        <taxon>Hemichordata</taxon>
        <taxon>Enteropneusta</taxon>
        <taxon>Harrimaniidae</taxon>
        <taxon>Saccoglossus</taxon>
    </lineage>
</organism>
<feature type="non-terminal residue" evidence="19">
    <location>
        <position position="1"/>
    </location>
</feature>
<dbReference type="InterPro" id="IPR002394">
    <property type="entry name" value="Nicotinic_acetylcholine_rcpt"/>
</dbReference>
<dbReference type="SUPFAM" id="SSF63712">
    <property type="entry name" value="Nicotinic receptor ligand binding domain-like"/>
    <property type="match status" value="1"/>
</dbReference>
<sequence>VLCTDDHKRLFMELFETRDYYRYIRPVYNTSTTITVEMQFFVAQVLDMDERKETLQTNAWLTLRWKDEFLTWDPGDYNNIEFMKVSSSLVWIPDIYLYGNAATKYENQWANEIVSIKYNGTVMWAAPEIIKTHCTLDVTRFPFDDQQCTVMFGPWQHTATEITVVGKTEPSYFNGNAEWSLTNIAATDYISDYRIYPDDPVLPYSSVEYIIVLRRQPLYYIFNLILPCGFISATTLLSFFLPADSGEKVGLGITVLLSLTVFLLLVAEILPPASTVPVIGQYYAATMVLVSLSLLMTVIVLNLHHRGPESKEVPKWIRKWILGYAARFLLLRKLRPQSELSEQKININVKTHTPTTATMRTTATSEETKAMIPTTTSGDKSTDPLIKTISSLHDLGYSRSYKRIERNTSNSTNSSKSERRRNHNHRDKSGSHITVNVSEEHLKVLKQLHKELKYISDHYRNSETEIRKHSEWKQVAMVVDRCFMVGYIIGSLATCLIIICQVFIS</sequence>
<evidence type="ECO:0000256" key="13">
    <source>
        <dbReference type="ARBA" id="ARBA00034099"/>
    </source>
</evidence>
<comment type="subcellular location">
    <subcellularLocation>
        <location evidence="13">Synaptic cell membrane</location>
        <topology evidence="13">Multi-pass membrane protein</topology>
    </subcellularLocation>
</comment>
<evidence type="ECO:0000256" key="14">
    <source>
        <dbReference type="RuleBase" id="RU000687"/>
    </source>
</evidence>
<comment type="similarity">
    <text evidence="14">Belongs to the ligand-gated ion channel (TC 1.A.9) family.</text>
</comment>
<name>A0ABM0GVG9_SACKO</name>
<keyword evidence="8" id="KW-1015">Disulfide bond</keyword>
<evidence type="ECO:0000256" key="9">
    <source>
        <dbReference type="ARBA" id="ARBA00023170"/>
    </source>
</evidence>
<evidence type="ECO:0000256" key="2">
    <source>
        <dbReference type="ARBA" id="ARBA00022475"/>
    </source>
</evidence>
<keyword evidence="11" id="KW-1071">Ligand-gated ion channel</keyword>
<keyword evidence="5" id="KW-0770">Synapse</keyword>
<keyword evidence="12 14" id="KW-0407">Ion channel</keyword>
<evidence type="ECO:0000313" key="19">
    <source>
        <dbReference type="RefSeq" id="XP_002738191.1"/>
    </source>
</evidence>
<dbReference type="InterPro" id="IPR006202">
    <property type="entry name" value="Neur_chan_lig-bd"/>
</dbReference>
<evidence type="ECO:0000256" key="11">
    <source>
        <dbReference type="ARBA" id="ARBA00023286"/>
    </source>
</evidence>
<dbReference type="PRINTS" id="PR00252">
    <property type="entry name" value="NRIONCHANNEL"/>
</dbReference>
<keyword evidence="4 14" id="KW-1133">Transmembrane helix</keyword>
<evidence type="ECO:0000256" key="3">
    <source>
        <dbReference type="ARBA" id="ARBA00022692"/>
    </source>
</evidence>
<dbReference type="InterPro" id="IPR036719">
    <property type="entry name" value="Neuro-gated_channel_TM_sf"/>
</dbReference>
<dbReference type="InterPro" id="IPR036734">
    <property type="entry name" value="Neur_chan_lig-bd_sf"/>
</dbReference>
<dbReference type="RefSeq" id="XP_002738191.1">
    <property type="nucleotide sequence ID" value="XM_002738145.1"/>
</dbReference>
<dbReference type="Pfam" id="PF02932">
    <property type="entry name" value="Neur_chan_memb"/>
    <property type="match status" value="1"/>
</dbReference>
<dbReference type="InterPro" id="IPR038050">
    <property type="entry name" value="Neuro_actylchol_rec"/>
</dbReference>
<dbReference type="CDD" id="cd18997">
    <property type="entry name" value="LGIC_ECD_nAChR"/>
    <property type="match status" value="1"/>
</dbReference>
<evidence type="ECO:0000256" key="6">
    <source>
        <dbReference type="ARBA" id="ARBA00023065"/>
    </source>
</evidence>
<dbReference type="PROSITE" id="PS00236">
    <property type="entry name" value="NEUROTR_ION_CHANNEL"/>
    <property type="match status" value="1"/>
</dbReference>
<evidence type="ECO:0000256" key="1">
    <source>
        <dbReference type="ARBA" id="ARBA00022448"/>
    </source>
</evidence>
<feature type="transmembrane region" description="Helical" evidence="14">
    <location>
        <begin position="482"/>
        <end position="504"/>
    </location>
</feature>
<evidence type="ECO:0000256" key="7">
    <source>
        <dbReference type="ARBA" id="ARBA00023136"/>
    </source>
</evidence>
<keyword evidence="7 14" id="KW-0472">Membrane</keyword>
<evidence type="ECO:0000313" key="18">
    <source>
        <dbReference type="Proteomes" id="UP000694865"/>
    </source>
</evidence>
<feature type="domain" description="Neurotransmitter-gated ion-channel transmembrane" evidence="17">
    <location>
        <begin position="224"/>
        <end position="497"/>
    </location>
</feature>
<dbReference type="GeneID" id="100368592"/>
<reference evidence="19" key="1">
    <citation type="submission" date="2025-08" db="UniProtKB">
        <authorList>
            <consortium name="RefSeq"/>
        </authorList>
    </citation>
    <scope>IDENTIFICATION</scope>
    <source>
        <tissue evidence="19">Testes</tissue>
    </source>
</reference>
<dbReference type="Gene3D" id="2.70.170.10">
    <property type="entry name" value="Neurotransmitter-gated ion-channel ligand-binding domain"/>
    <property type="match status" value="1"/>
</dbReference>
<keyword evidence="10" id="KW-0325">Glycoprotein</keyword>
<keyword evidence="2" id="KW-1003">Cell membrane</keyword>
<feature type="domain" description="Neurotransmitter-gated ion-channel ligand-binding" evidence="16">
    <location>
        <begin position="8"/>
        <end position="217"/>
    </location>
</feature>
<keyword evidence="18" id="KW-1185">Reference proteome</keyword>
<evidence type="ECO:0000259" key="17">
    <source>
        <dbReference type="Pfam" id="PF02932"/>
    </source>
</evidence>
<keyword evidence="9" id="KW-0675">Receptor</keyword>
<dbReference type="InterPro" id="IPR006029">
    <property type="entry name" value="Neurotrans-gated_channel_TM"/>
</dbReference>